<name>A0A8J6NBX7_9BACT</name>
<organism evidence="1 2">
    <name type="scientific">Candidatus Desulfobia pelagia</name>
    <dbReference type="NCBI Taxonomy" id="2841692"/>
    <lineage>
        <taxon>Bacteria</taxon>
        <taxon>Pseudomonadati</taxon>
        <taxon>Thermodesulfobacteriota</taxon>
        <taxon>Desulfobulbia</taxon>
        <taxon>Desulfobulbales</taxon>
        <taxon>Desulfobulbaceae</taxon>
        <taxon>Candidatus Desulfobia</taxon>
    </lineage>
</organism>
<evidence type="ECO:0000313" key="1">
    <source>
        <dbReference type="EMBL" id="MBC8316889.1"/>
    </source>
</evidence>
<dbReference type="AlphaFoldDB" id="A0A8J6NBX7"/>
<evidence type="ECO:0000313" key="2">
    <source>
        <dbReference type="Proteomes" id="UP000614424"/>
    </source>
</evidence>
<reference evidence="1 2" key="1">
    <citation type="submission" date="2020-08" db="EMBL/GenBank/DDBJ databases">
        <title>Bridging the membrane lipid divide: bacteria of the FCB group superphylum have the potential to synthesize archaeal ether lipids.</title>
        <authorList>
            <person name="Villanueva L."/>
            <person name="Von Meijenfeldt F.A.B."/>
            <person name="Westbye A.B."/>
            <person name="Yadav S."/>
            <person name="Hopmans E.C."/>
            <person name="Dutilh B.E."/>
            <person name="Sinninghe Damste J.S."/>
        </authorList>
    </citation>
    <scope>NUCLEOTIDE SEQUENCE [LARGE SCALE GENOMIC DNA]</scope>
    <source>
        <strain evidence="1">NIOZ-UU47</strain>
    </source>
</reference>
<dbReference type="EMBL" id="JACNJZ010000059">
    <property type="protein sequence ID" value="MBC8316889.1"/>
    <property type="molecule type" value="Genomic_DNA"/>
</dbReference>
<gene>
    <name evidence="1" type="ORF">H8E41_03220</name>
</gene>
<protein>
    <submittedName>
        <fullName evidence="1">Uncharacterized protein</fullName>
    </submittedName>
</protein>
<comment type="caution">
    <text evidence="1">The sequence shown here is derived from an EMBL/GenBank/DDBJ whole genome shotgun (WGS) entry which is preliminary data.</text>
</comment>
<accession>A0A8J6NBX7</accession>
<dbReference type="Proteomes" id="UP000614424">
    <property type="component" value="Unassembled WGS sequence"/>
</dbReference>
<proteinExistence type="predicted"/>
<sequence>MFSEMINDLKNGCLPEPTPLKKRLRFAFTKKLGIIKQPYLLWPPDPKQNPPATHLLWAAIILEDADSIALATDILIQERHEKMAARAGSLKGKNIHEREAVIQSVLQDLNTLLPPGSLQSMMQEKIRKFFY</sequence>